<sequence>MIASVGMELKSVFTHNPQLSLVAGTLQQHRQCIKEKLGQGNSKTRVAKIMALLVESGGLYCNFWGIYPTGVLVLVSLEKTMWDSRDSVVGYIDGNTTHLEFAPGPGIVSKNTASRHQIGTIQLDTEMQAVEFDRDAYMDSIESEV</sequence>
<dbReference type="OrthoDB" id="3174319at2759"/>
<protein>
    <submittedName>
        <fullName evidence="1">Uncharacterized protein</fullName>
    </submittedName>
</protein>
<dbReference type="EMBL" id="KI925456">
    <property type="protein sequence ID" value="ETW84728.1"/>
    <property type="molecule type" value="Genomic_DNA"/>
</dbReference>
<reference evidence="1 2" key="1">
    <citation type="journal article" date="2012" name="New Phytol.">
        <title>Insight into trade-off between wood decay and parasitism from the genome of a fungal forest pathogen.</title>
        <authorList>
            <person name="Olson A."/>
            <person name="Aerts A."/>
            <person name="Asiegbu F."/>
            <person name="Belbahri L."/>
            <person name="Bouzid O."/>
            <person name="Broberg A."/>
            <person name="Canback B."/>
            <person name="Coutinho P.M."/>
            <person name="Cullen D."/>
            <person name="Dalman K."/>
            <person name="Deflorio G."/>
            <person name="van Diepen L.T."/>
            <person name="Dunand C."/>
            <person name="Duplessis S."/>
            <person name="Durling M."/>
            <person name="Gonthier P."/>
            <person name="Grimwood J."/>
            <person name="Fossdal C.G."/>
            <person name="Hansson D."/>
            <person name="Henrissat B."/>
            <person name="Hietala A."/>
            <person name="Himmelstrand K."/>
            <person name="Hoffmeister D."/>
            <person name="Hogberg N."/>
            <person name="James T.Y."/>
            <person name="Karlsson M."/>
            <person name="Kohler A."/>
            <person name="Kues U."/>
            <person name="Lee Y.H."/>
            <person name="Lin Y.C."/>
            <person name="Lind M."/>
            <person name="Lindquist E."/>
            <person name="Lombard V."/>
            <person name="Lucas S."/>
            <person name="Lunden K."/>
            <person name="Morin E."/>
            <person name="Murat C."/>
            <person name="Park J."/>
            <person name="Raffaello T."/>
            <person name="Rouze P."/>
            <person name="Salamov A."/>
            <person name="Schmutz J."/>
            <person name="Solheim H."/>
            <person name="Stahlberg J."/>
            <person name="Velez H."/>
            <person name="de Vries R.P."/>
            <person name="Wiebenga A."/>
            <person name="Woodward S."/>
            <person name="Yakovlev I."/>
            <person name="Garbelotto M."/>
            <person name="Martin F."/>
            <person name="Grigoriev I.V."/>
            <person name="Stenlid J."/>
        </authorList>
    </citation>
    <scope>NUCLEOTIDE SEQUENCE [LARGE SCALE GENOMIC DNA]</scope>
    <source>
        <strain evidence="1 2">TC 32-1</strain>
    </source>
</reference>
<proteinExistence type="predicted"/>
<dbReference type="InParanoid" id="W4KFV8"/>
<dbReference type="KEGG" id="hir:HETIRDRAFT_425964"/>
<dbReference type="AlphaFoldDB" id="W4KFV8"/>
<dbReference type="RefSeq" id="XP_009544364.1">
    <property type="nucleotide sequence ID" value="XM_009546069.1"/>
</dbReference>
<name>W4KFV8_HETIT</name>
<dbReference type="GeneID" id="20674059"/>
<evidence type="ECO:0000313" key="1">
    <source>
        <dbReference type="EMBL" id="ETW84728.1"/>
    </source>
</evidence>
<organism evidence="1 2">
    <name type="scientific">Heterobasidion irregulare (strain TC 32-1)</name>
    <dbReference type="NCBI Taxonomy" id="747525"/>
    <lineage>
        <taxon>Eukaryota</taxon>
        <taxon>Fungi</taxon>
        <taxon>Dikarya</taxon>
        <taxon>Basidiomycota</taxon>
        <taxon>Agaricomycotina</taxon>
        <taxon>Agaricomycetes</taxon>
        <taxon>Russulales</taxon>
        <taxon>Bondarzewiaceae</taxon>
        <taxon>Heterobasidion</taxon>
        <taxon>Heterobasidion annosum species complex</taxon>
    </lineage>
</organism>
<accession>W4KFV8</accession>
<gene>
    <name evidence="1" type="ORF">HETIRDRAFT_425964</name>
</gene>
<keyword evidence="2" id="KW-1185">Reference proteome</keyword>
<dbReference type="HOGENOM" id="CLU_1787098_0_0_1"/>
<dbReference type="Proteomes" id="UP000030671">
    <property type="component" value="Unassembled WGS sequence"/>
</dbReference>
<evidence type="ECO:0000313" key="2">
    <source>
        <dbReference type="Proteomes" id="UP000030671"/>
    </source>
</evidence>